<name>A0A448PJG1_ACTVI</name>
<accession>A0A448PJG1</accession>
<reference evidence="1 2" key="1">
    <citation type="submission" date="2018-12" db="EMBL/GenBank/DDBJ databases">
        <authorList>
            <consortium name="Pathogen Informatics"/>
        </authorList>
    </citation>
    <scope>NUCLEOTIDE SEQUENCE [LARGE SCALE GENOMIC DNA]</scope>
    <source>
        <strain evidence="1 2">NCTC10951</strain>
    </source>
</reference>
<proteinExistence type="predicted"/>
<dbReference type="Proteomes" id="UP000268658">
    <property type="component" value="Chromosome"/>
</dbReference>
<sequence length="40" mass="4640">MIPGEDIAFYAYEMMIGSLLPEWMSWGRLTVSRSGIWTPF</sequence>
<protein>
    <submittedName>
        <fullName evidence="1">Uncharacterized protein</fullName>
    </submittedName>
</protein>
<dbReference type="KEGG" id="avc:NCTC10951_00929"/>
<evidence type="ECO:0000313" key="1">
    <source>
        <dbReference type="EMBL" id="VEI15045.1"/>
    </source>
</evidence>
<dbReference type="EMBL" id="LR134477">
    <property type="protein sequence ID" value="VEI15045.1"/>
    <property type="molecule type" value="Genomic_DNA"/>
</dbReference>
<organism evidence="1 2">
    <name type="scientific">Actinomyces viscosus</name>
    <dbReference type="NCBI Taxonomy" id="1656"/>
    <lineage>
        <taxon>Bacteria</taxon>
        <taxon>Bacillati</taxon>
        <taxon>Actinomycetota</taxon>
        <taxon>Actinomycetes</taxon>
        <taxon>Actinomycetales</taxon>
        <taxon>Actinomycetaceae</taxon>
        <taxon>Actinomyces</taxon>
    </lineage>
</organism>
<gene>
    <name evidence="1" type="ORF">NCTC10951_00929</name>
</gene>
<dbReference type="AlphaFoldDB" id="A0A448PJG1"/>
<evidence type="ECO:0000313" key="2">
    <source>
        <dbReference type="Proteomes" id="UP000268658"/>
    </source>
</evidence>